<dbReference type="Proteomes" id="UP000662747">
    <property type="component" value="Chromosome"/>
</dbReference>
<reference evidence="1 2" key="1">
    <citation type="submission" date="2021-02" db="EMBL/GenBank/DDBJ databases">
        <title>De Novo genome assembly of isolated myxobacteria.</title>
        <authorList>
            <person name="Stevens D.C."/>
        </authorList>
    </citation>
    <scope>NUCLEOTIDE SEQUENCE [LARGE SCALE GENOMIC DNA]</scope>
    <source>
        <strain evidence="2">SCPEA02</strain>
    </source>
</reference>
<dbReference type="EMBL" id="CP071090">
    <property type="protein sequence ID" value="QSQ27216.1"/>
    <property type="molecule type" value="Genomic_DNA"/>
</dbReference>
<evidence type="ECO:0008006" key="3">
    <source>
        <dbReference type="Google" id="ProtNLM"/>
    </source>
</evidence>
<proteinExistence type="predicted"/>
<dbReference type="RefSeq" id="WP_206728743.1">
    <property type="nucleotide sequence ID" value="NZ_CP071090.1"/>
</dbReference>
<sequence length="207" mass="23385">MRSLLVLSIVLTLGCQTSQPGAPSATRAVAQSVEVSLVNGSVPEQQTREQLRRLLERFDVGRWTYTQAVQIDEQAIPHSHPVLTLHTRHLDSDMQLLSTYVHEQMHWFVDANPAGEESAKAELRGLYPTLPVGFPEGASDLQSSYLHLIVNYLEYAALQRLAGKETARSVFDFWANDHYRELYRIVLKDEARIRELVGRHGLLPEGL</sequence>
<name>A0ABX7P9V0_9BACT</name>
<evidence type="ECO:0000313" key="2">
    <source>
        <dbReference type="Proteomes" id="UP000662747"/>
    </source>
</evidence>
<accession>A0ABX7P9V0</accession>
<keyword evidence="2" id="KW-1185">Reference proteome</keyword>
<gene>
    <name evidence="1" type="ORF">JY651_20880</name>
</gene>
<dbReference type="PROSITE" id="PS51257">
    <property type="entry name" value="PROKAR_LIPOPROTEIN"/>
    <property type="match status" value="1"/>
</dbReference>
<evidence type="ECO:0000313" key="1">
    <source>
        <dbReference type="EMBL" id="QSQ27216.1"/>
    </source>
</evidence>
<protein>
    <recommendedName>
        <fullName evidence="3">Lipoprotein</fullName>
    </recommendedName>
</protein>
<organism evidence="1 2">
    <name type="scientific">Pyxidicoccus parkwayensis</name>
    <dbReference type="NCBI Taxonomy" id="2813578"/>
    <lineage>
        <taxon>Bacteria</taxon>
        <taxon>Pseudomonadati</taxon>
        <taxon>Myxococcota</taxon>
        <taxon>Myxococcia</taxon>
        <taxon>Myxococcales</taxon>
        <taxon>Cystobacterineae</taxon>
        <taxon>Myxococcaceae</taxon>
        <taxon>Pyxidicoccus</taxon>
    </lineage>
</organism>